<gene>
    <name evidence="1" type="ordered locus">Metfor_1097</name>
</gene>
<evidence type="ECO:0000313" key="2">
    <source>
        <dbReference type="Proteomes" id="UP000010824"/>
    </source>
</evidence>
<dbReference type="InterPro" id="IPR009000">
    <property type="entry name" value="Transl_B-barrel_sf"/>
</dbReference>
<dbReference type="EMBL" id="CP003167">
    <property type="protein sequence ID" value="AGB02145.1"/>
    <property type="molecule type" value="Genomic_DNA"/>
</dbReference>
<dbReference type="AlphaFoldDB" id="L0HDQ7"/>
<dbReference type="HOGENOM" id="CLU_182107_0_0_2"/>
<keyword evidence="2" id="KW-1185">Reference proteome</keyword>
<proteinExistence type="predicted"/>
<dbReference type="eggNOG" id="arCOG03202">
    <property type="taxonomic scope" value="Archaea"/>
</dbReference>
<evidence type="ECO:0008006" key="3">
    <source>
        <dbReference type="Google" id="ProtNLM"/>
    </source>
</evidence>
<organism evidence="1 2">
    <name type="scientific">Methanoregula formicica (strain DSM 22288 / NBRC 105244 / SMSP)</name>
    <dbReference type="NCBI Taxonomy" id="593750"/>
    <lineage>
        <taxon>Archaea</taxon>
        <taxon>Methanobacteriati</taxon>
        <taxon>Methanobacteriota</taxon>
        <taxon>Stenosarchaea group</taxon>
        <taxon>Methanomicrobia</taxon>
        <taxon>Methanomicrobiales</taxon>
        <taxon>Methanoregulaceae</taxon>
        <taxon>Methanoregula</taxon>
    </lineage>
</organism>
<dbReference type="STRING" id="593750.Metfor_1097"/>
<dbReference type="SUPFAM" id="SSF50447">
    <property type="entry name" value="Translation proteins"/>
    <property type="match status" value="1"/>
</dbReference>
<name>L0HDQ7_METFS</name>
<dbReference type="Proteomes" id="UP000010824">
    <property type="component" value="Chromosome"/>
</dbReference>
<evidence type="ECO:0000313" key="1">
    <source>
        <dbReference type="EMBL" id="AGB02145.1"/>
    </source>
</evidence>
<dbReference type="InParanoid" id="L0HDQ7"/>
<dbReference type="Gene3D" id="2.40.30.10">
    <property type="entry name" value="Translation factors"/>
    <property type="match status" value="1"/>
</dbReference>
<dbReference type="KEGG" id="mfo:Metfor_1097"/>
<dbReference type="GeneID" id="14310410"/>
<reference evidence="1 2" key="2">
    <citation type="journal article" date="2014" name="Genome Announc.">
        <title>Complete Genome Sequence of Methanoregula formicica SMSPT, a Mesophilic Hydrogenotrophic Methanogen Isolated from a Methanogenic Upflow Anaerobic Sludge Blanket Reactor.</title>
        <authorList>
            <person name="Yamamoto K."/>
            <person name="Tamaki H."/>
            <person name="Cadillo-Quiroz H."/>
            <person name="Imachi H."/>
            <person name="Kyrpides N."/>
            <person name="Woyke T."/>
            <person name="Goodwin L."/>
            <person name="Zinder S.H."/>
            <person name="Kamagata Y."/>
            <person name="Liu W.T."/>
        </authorList>
    </citation>
    <scope>NUCLEOTIDE SEQUENCE [LARGE SCALE GENOMIC DNA]</scope>
    <source>
        <strain evidence="2">DSM 22288 / NBRC 105244 / SMSP</strain>
    </source>
</reference>
<reference evidence="2" key="1">
    <citation type="submission" date="2011-12" db="EMBL/GenBank/DDBJ databases">
        <title>Complete sequence of Methanoregula formicicum SMSP.</title>
        <authorList>
            <person name="Lucas S."/>
            <person name="Han J."/>
            <person name="Lapidus A."/>
            <person name="Cheng J.-F."/>
            <person name="Goodwin L."/>
            <person name="Pitluck S."/>
            <person name="Peters L."/>
            <person name="Ovchinnikova G."/>
            <person name="Teshima H."/>
            <person name="Detter J.C."/>
            <person name="Han C."/>
            <person name="Tapia R."/>
            <person name="Land M."/>
            <person name="Hauser L."/>
            <person name="Kyrpides N."/>
            <person name="Ivanova N."/>
            <person name="Pagani I."/>
            <person name="Imachi H."/>
            <person name="Tamaki H."/>
            <person name="Sekiguchi Y."/>
            <person name="Kamagata Y."/>
            <person name="Cadillo-Quiroz H."/>
            <person name="Zinder S."/>
            <person name="Liu W.-T."/>
            <person name="Woyke T."/>
        </authorList>
    </citation>
    <scope>NUCLEOTIDE SEQUENCE [LARGE SCALE GENOMIC DNA]</scope>
    <source>
        <strain evidence="2">DSM 22288 / NBRC 105244 / SMSP</strain>
    </source>
</reference>
<dbReference type="RefSeq" id="WP_015285109.1">
    <property type="nucleotide sequence ID" value="NC_019943.1"/>
</dbReference>
<protein>
    <recommendedName>
        <fullName evidence="3">Translation elongation factor-like protein</fullName>
    </recommendedName>
</protein>
<sequence>METVIGKVTHYYPRVGVAAIVLSDHLARGDHIHILGPHDDIHQTVTSMEFDHSPIVEADPGQDIGIRVSERVHEGDLVYREY</sequence>
<accession>L0HDQ7</accession>